<gene>
    <name evidence="6" type="ORF">ThidrDRAFT_3085</name>
</gene>
<feature type="domain" description="HTH araC/xylS-type" evidence="5">
    <location>
        <begin position="241"/>
        <end position="339"/>
    </location>
</feature>
<dbReference type="Pfam" id="PF12833">
    <property type="entry name" value="HTH_18"/>
    <property type="match status" value="1"/>
</dbReference>
<protein>
    <submittedName>
        <fullName evidence="6">Transcriptional regulator, AraC family</fullName>
    </submittedName>
</protein>
<name>G2E472_9GAMM</name>
<keyword evidence="3" id="KW-0804">Transcription</keyword>
<evidence type="ECO:0000313" key="7">
    <source>
        <dbReference type="Proteomes" id="UP000004200"/>
    </source>
</evidence>
<evidence type="ECO:0000313" key="6">
    <source>
        <dbReference type="EMBL" id="EGV29799.1"/>
    </source>
</evidence>
<dbReference type="PROSITE" id="PS01124">
    <property type="entry name" value="HTH_ARAC_FAMILY_2"/>
    <property type="match status" value="1"/>
</dbReference>
<dbReference type="Proteomes" id="UP000004200">
    <property type="component" value="Unassembled WGS sequence"/>
</dbReference>
<proteinExistence type="predicted"/>
<dbReference type="eggNOG" id="COG2207">
    <property type="taxonomic scope" value="Bacteria"/>
</dbReference>
<dbReference type="SMART" id="SM00342">
    <property type="entry name" value="HTH_ARAC"/>
    <property type="match status" value="1"/>
</dbReference>
<comment type="caution">
    <text evidence="6">The sequence shown here is derived from an EMBL/GenBank/DDBJ whole genome shotgun (WGS) entry which is preliminary data.</text>
</comment>
<accession>G2E472</accession>
<feature type="region of interest" description="Disordered" evidence="4">
    <location>
        <begin position="1"/>
        <end position="26"/>
    </location>
</feature>
<feature type="compositionally biased region" description="Polar residues" evidence="4">
    <location>
        <begin position="1"/>
        <end position="11"/>
    </location>
</feature>
<dbReference type="SUPFAM" id="SSF46689">
    <property type="entry name" value="Homeodomain-like"/>
    <property type="match status" value="2"/>
</dbReference>
<dbReference type="STRING" id="765913.ThidrDRAFT_3085"/>
<sequence>MSKSCPSTLHTQAHPPEEVSDSTPTLGARRDSAAALAASAFVDGQGNRINRLLEGRCTQSQVDLKLEIHANDTLETASAHGSLRLPPRVTVCVMLEGDLDAALDGRPLAMTAQHGPSGHLWINRREALLERWVRAGQRVRKVVITLPVSQPGDGAGESSTERSLIEGFPEDLTFLRWQPSAQAIRYAEEILAEERGDRPIASLESTIAALAIFRGALSHGVDEKPARARSSPGTRDLVRARKARDYILRSINEPMSIADIASRNGMSVSTLQRVFKGCFGTTVNEFMRMRRLELARLALLERGVTVGEAAFEAGYSSAANFSTAFQRAFRYPPSACLRG</sequence>
<keyword evidence="2" id="KW-0238">DNA-binding</keyword>
<dbReference type="InterPro" id="IPR018062">
    <property type="entry name" value="HTH_AraC-typ_CS"/>
</dbReference>
<evidence type="ECO:0000259" key="5">
    <source>
        <dbReference type="PROSITE" id="PS01124"/>
    </source>
</evidence>
<dbReference type="AlphaFoldDB" id="G2E472"/>
<dbReference type="GO" id="GO:0003700">
    <property type="term" value="F:DNA-binding transcription factor activity"/>
    <property type="evidence" value="ECO:0007669"/>
    <property type="project" value="InterPro"/>
</dbReference>
<dbReference type="PROSITE" id="PS00041">
    <property type="entry name" value="HTH_ARAC_FAMILY_1"/>
    <property type="match status" value="1"/>
</dbReference>
<dbReference type="EMBL" id="AFWT01000023">
    <property type="protein sequence ID" value="EGV29799.1"/>
    <property type="molecule type" value="Genomic_DNA"/>
</dbReference>
<evidence type="ECO:0000256" key="4">
    <source>
        <dbReference type="SAM" id="MobiDB-lite"/>
    </source>
</evidence>
<evidence type="ECO:0000256" key="2">
    <source>
        <dbReference type="ARBA" id="ARBA00023125"/>
    </source>
</evidence>
<dbReference type="Gene3D" id="1.10.10.60">
    <property type="entry name" value="Homeodomain-like"/>
    <property type="match status" value="1"/>
</dbReference>
<dbReference type="InterPro" id="IPR018060">
    <property type="entry name" value="HTH_AraC"/>
</dbReference>
<keyword evidence="7" id="KW-1185">Reference proteome</keyword>
<dbReference type="InterPro" id="IPR009057">
    <property type="entry name" value="Homeodomain-like_sf"/>
</dbReference>
<dbReference type="PANTHER" id="PTHR47893:SF1">
    <property type="entry name" value="REGULATORY PROTEIN PCHR"/>
    <property type="match status" value="1"/>
</dbReference>
<organism evidence="6 7">
    <name type="scientific">Thiorhodococcus drewsii AZ1</name>
    <dbReference type="NCBI Taxonomy" id="765913"/>
    <lineage>
        <taxon>Bacteria</taxon>
        <taxon>Pseudomonadati</taxon>
        <taxon>Pseudomonadota</taxon>
        <taxon>Gammaproteobacteria</taxon>
        <taxon>Chromatiales</taxon>
        <taxon>Chromatiaceae</taxon>
        <taxon>Thiorhodococcus</taxon>
    </lineage>
</organism>
<evidence type="ECO:0000256" key="3">
    <source>
        <dbReference type="ARBA" id="ARBA00023163"/>
    </source>
</evidence>
<evidence type="ECO:0000256" key="1">
    <source>
        <dbReference type="ARBA" id="ARBA00023015"/>
    </source>
</evidence>
<dbReference type="GO" id="GO:0043565">
    <property type="term" value="F:sequence-specific DNA binding"/>
    <property type="evidence" value="ECO:0007669"/>
    <property type="project" value="InterPro"/>
</dbReference>
<dbReference type="PANTHER" id="PTHR47893">
    <property type="entry name" value="REGULATORY PROTEIN PCHR"/>
    <property type="match status" value="1"/>
</dbReference>
<reference evidence="6 7" key="1">
    <citation type="submission" date="2011-06" db="EMBL/GenBank/DDBJ databases">
        <title>The draft genome of Thiorhodococcus drewsii AZ1.</title>
        <authorList>
            <consortium name="US DOE Joint Genome Institute (JGI-PGF)"/>
            <person name="Lucas S."/>
            <person name="Han J."/>
            <person name="Lapidus A."/>
            <person name="Cheng J.-F."/>
            <person name="Goodwin L."/>
            <person name="Pitluck S."/>
            <person name="Peters L."/>
            <person name="Land M.L."/>
            <person name="Hauser L."/>
            <person name="Vogl K."/>
            <person name="Liu Z."/>
            <person name="Imhoff J."/>
            <person name="Thiel V."/>
            <person name="Frigaard N.-U."/>
            <person name="Bryant D.A."/>
            <person name="Woyke T.J."/>
        </authorList>
    </citation>
    <scope>NUCLEOTIDE SEQUENCE [LARGE SCALE GENOMIC DNA]</scope>
    <source>
        <strain evidence="6 7">AZ1</strain>
    </source>
</reference>
<dbReference type="InterPro" id="IPR053142">
    <property type="entry name" value="PchR_regulatory_protein"/>
</dbReference>
<keyword evidence="1" id="KW-0805">Transcription regulation</keyword>